<dbReference type="PRINTS" id="PR00599">
    <property type="entry name" value="MAPEPTIDASE"/>
</dbReference>
<dbReference type="Pfam" id="PF00557">
    <property type="entry name" value="Peptidase_M24"/>
    <property type="match status" value="1"/>
</dbReference>
<evidence type="ECO:0000256" key="6">
    <source>
        <dbReference type="ARBA" id="ARBA00022723"/>
    </source>
</evidence>
<comment type="function">
    <text evidence="8">Removes the N-terminal methionine from nascent proteins. The N-terminal methionine is often cleaved when the second residue in the primary sequence is small and uncharged (Met-Ala-, Cys, Gly, Pro, Ser, Thr, or Val).</text>
</comment>
<keyword evidence="6 8" id="KW-0479">Metal-binding</keyword>
<dbReference type="InterPro" id="IPR001714">
    <property type="entry name" value="Pept_M24_MAP"/>
</dbReference>
<reference evidence="11" key="1">
    <citation type="journal article" date="2022" name="Nat. Microbiol.">
        <title>Unique mobile elements and scalable gene flow at the prokaryote-eukaryote boundary revealed by circularized Asgard archaea genomes.</title>
        <authorList>
            <person name="Wu F."/>
            <person name="Speth D.R."/>
            <person name="Philosof A."/>
            <person name="Cremiere A."/>
            <person name="Narayanan A."/>
            <person name="Barco R.A."/>
            <person name="Connon S.A."/>
            <person name="Amend J.P."/>
            <person name="Antoshechkin I.A."/>
            <person name="Orphan V.J."/>
        </authorList>
    </citation>
    <scope>NUCLEOTIDE SEQUENCE</scope>
    <source>
        <strain evidence="11">PR6</strain>
    </source>
</reference>
<feature type="compositionally biased region" description="Basic and acidic residues" evidence="9">
    <location>
        <begin position="1"/>
        <end position="12"/>
    </location>
</feature>
<dbReference type="InterPro" id="IPR050247">
    <property type="entry name" value="Met_Aminopeptidase_Type2"/>
</dbReference>
<evidence type="ECO:0000256" key="2">
    <source>
        <dbReference type="ARBA" id="ARBA00001936"/>
    </source>
</evidence>
<dbReference type="SUPFAM" id="SSF46785">
    <property type="entry name" value="Winged helix' DNA-binding domain"/>
    <property type="match status" value="1"/>
</dbReference>
<dbReference type="InterPro" id="IPR036388">
    <property type="entry name" value="WH-like_DNA-bd_sf"/>
</dbReference>
<keyword evidence="5 8" id="KW-0645">Protease</keyword>
<organism evidence="11">
    <name type="scientific">Candidatus Heimdallarchaeum endolithica</name>
    <dbReference type="NCBI Taxonomy" id="2876572"/>
    <lineage>
        <taxon>Archaea</taxon>
        <taxon>Promethearchaeati</taxon>
        <taxon>Candidatus Heimdallarchaeota</taxon>
        <taxon>Candidatus Heimdallarchaeia (ex Rinke et al. 2021) (nom. nud.)</taxon>
        <taxon>Candidatus Heimdallarchaeales</taxon>
        <taxon>Candidatus Heimdallarchaeaceae</taxon>
        <taxon>Candidatus Heimdallarchaeum</taxon>
    </lineage>
</organism>
<dbReference type="InterPro" id="IPR036005">
    <property type="entry name" value="Creatinase/aminopeptidase-like"/>
</dbReference>
<sequence>MSEDEQKTQVEEEKTEVEEEKEETPLEMYQKAGKVAHEILQTLKEMAKPGVKAIDLSEKADAMIAEAGMKPAFPLNIAINNHAAHYTCPWEDDLILQEGDVVKIDVGVHYKGFIADTALTVAFDDVHNDLIKASKEATETAVKVIRVGNYTGKLGDLIENIIEGYGFSTVKELSGHLLMPYLVHGPKTIPNVSGRKGNLILQDEAYAIETFATTGAGESKPDKTKLYIVRLAEGRFPLRTRAAKDVRNLLDREYHRMPVATRWIYKALGPAKAKMGIRELINVGALYQYHVLSDTSGSFVSQHEHTVYMTEEGPVQTT</sequence>
<dbReference type="EC" id="3.4.11.18" evidence="8"/>
<comment type="cofactor">
    <cofactor evidence="2">
        <name>Mn(2+)</name>
        <dbReference type="ChEBI" id="CHEBI:29035"/>
    </cofactor>
</comment>
<comment type="cofactor">
    <cofactor evidence="3">
        <name>Fe(2+)</name>
        <dbReference type="ChEBI" id="CHEBI:29033"/>
    </cofactor>
</comment>
<dbReference type="Proteomes" id="UP001200513">
    <property type="component" value="Chromosome"/>
</dbReference>
<dbReference type="GO" id="GO:0006508">
    <property type="term" value="P:proteolysis"/>
    <property type="evidence" value="ECO:0007669"/>
    <property type="project" value="UniProtKB-KW"/>
</dbReference>
<dbReference type="InterPro" id="IPR002468">
    <property type="entry name" value="Pept_M24A_MAP2"/>
</dbReference>
<feature type="region of interest" description="Disordered" evidence="9">
    <location>
        <begin position="1"/>
        <end position="26"/>
    </location>
</feature>
<evidence type="ECO:0000313" key="11">
    <source>
        <dbReference type="EMBL" id="UJG43546.1"/>
    </source>
</evidence>
<comment type="similarity">
    <text evidence="8">Belongs to the peptidase M24A family.</text>
</comment>
<comment type="cofactor">
    <cofactor evidence="8">
        <name>Co(2+)</name>
        <dbReference type="ChEBI" id="CHEBI:48828"/>
    </cofactor>
    <cofactor evidence="8">
        <name>Zn(2+)</name>
        <dbReference type="ChEBI" id="CHEBI:29105"/>
    </cofactor>
    <cofactor evidence="8">
        <name>Mn(2+)</name>
        <dbReference type="ChEBI" id="CHEBI:29035"/>
    </cofactor>
    <cofactor evidence="8">
        <name>Fe(2+)</name>
        <dbReference type="ChEBI" id="CHEBI:29033"/>
    </cofactor>
    <text evidence="8">Binds 2 divalent metal cations per subunit. Has a high-affinity and a low affinity metal-binding site. The true nature of the physiological cofactor is under debate. The enzyme is active with cobalt, zinc, manganese or divalent iron ions.</text>
</comment>
<feature type="domain" description="Peptidase M24" evidence="10">
    <location>
        <begin position="28"/>
        <end position="210"/>
    </location>
</feature>
<feature type="compositionally biased region" description="Acidic residues" evidence="9">
    <location>
        <begin position="13"/>
        <end position="22"/>
    </location>
</feature>
<comment type="catalytic activity">
    <reaction evidence="1 8">
        <text>Release of N-terminal amino acids, preferentially methionine, from peptides and arylamides.</text>
        <dbReference type="EC" id="3.4.11.18"/>
    </reaction>
</comment>
<accession>A0A9Y1BQU0</accession>
<dbReference type="GO" id="GO:0005737">
    <property type="term" value="C:cytoplasm"/>
    <property type="evidence" value="ECO:0007669"/>
    <property type="project" value="TreeGrafter"/>
</dbReference>
<evidence type="ECO:0000256" key="7">
    <source>
        <dbReference type="ARBA" id="ARBA00022801"/>
    </source>
</evidence>
<evidence type="ECO:0000256" key="3">
    <source>
        <dbReference type="ARBA" id="ARBA00001954"/>
    </source>
</evidence>
<evidence type="ECO:0000259" key="10">
    <source>
        <dbReference type="Pfam" id="PF00557"/>
    </source>
</evidence>
<evidence type="ECO:0000256" key="4">
    <source>
        <dbReference type="ARBA" id="ARBA00022438"/>
    </source>
</evidence>
<evidence type="ECO:0000256" key="9">
    <source>
        <dbReference type="SAM" id="MobiDB-lite"/>
    </source>
</evidence>
<dbReference type="AlphaFoldDB" id="A0A9Y1BQU0"/>
<dbReference type="SUPFAM" id="SSF55920">
    <property type="entry name" value="Creatinase/aminopeptidase"/>
    <property type="match status" value="1"/>
</dbReference>
<dbReference type="GO" id="GO:0070006">
    <property type="term" value="F:metalloaminopeptidase activity"/>
    <property type="evidence" value="ECO:0007669"/>
    <property type="project" value="InterPro"/>
</dbReference>
<dbReference type="GO" id="GO:0004239">
    <property type="term" value="F:initiator methionyl aminopeptidase activity"/>
    <property type="evidence" value="ECO:0007669"/>
    <property type="project" value="UniProtKB-EC"/>
</dbReference>
<dbReference type="EMBL" id="CP084167">
    <property type="protein sequence ID" value="UJG43546.1"/>
    <property type="molecule type" value="Genomic_DNA"/>
</dbReference>
<evidence type="ECO:0000256" key="1">
    <source>
        <dbReference type="ARBA" id="ARBA00000294"/>
    </source>
</evidence>
<proteinExistence type="inferred from homology"/>
<dbReference type="InterPro" id="IPR000994">
    <property type="entry name" value="Pept_M24"/>
</dbReference>
<dbReference type="PANTHER" id="PTHR45777:SF2">
    <property type="entry name" value="METHIONINE AMINOPEPTIDASE 2"/>
    <property type="match status" value="1"/>
</dbReference>
<name>A0A9Y1BQU0_9ARCH</name>
<dbReference type="Gene3D" id="1.10.10.10">
    <property type="entry name" value="Winged helix-like DNA-binding domain superfamily/Winged helix DNA-binding domain"/>
    <property type="match status" value="1"/>
</dbReference>
<dbReference type="InterPro" id="IPR036390">
    <property type="entry name" value="WH_DNA-bd_sf"/>
</dbReference>
<protein>
    <recommendedName>
        <fullName evidence="8">Methionine aminopeptidase</fullName>
        <ecNumber evidence="8">3.4.11.18</ecNumber>
    </recommendedName>
</protein>
<dbReference type="PANTHER" id="PTHR45777">
    <property type="entry name" value="METHIONINE AMINOPEPTIDASE 2"/>
    <property type="match status" value="1"/>
</dbReference>
<gene>
    <name evidence="11" type="primary">map</name>
    <name evidence="11" type="ORF">K9W46_14395</name>
</gene>
<dbReference type="NCBIfam" id="TIGR00501">
    <property type="entry name" value="met_pdase_II"/>
    <property type="match status" value="1"/>
</dbReference>
<evidence type="ECO:0000256" key="5">
    <source>
        <dbReference type="ARBA" id="ARBA00022670"/>
    </source>
</evidence>
<keyword evidence="4 8" id="KW-0031">Aminopeptidase</keyword>
<evidence type="ECO:0000256" key="8">
    <source>
        <dbReference type="RuleBase" id="RU003653"/>
    </source>
</evidence>
<dbReference type="Gene3D" id="3.90.230.10">
    <property type="entry name" value="Creatinase/methionine aminopeptidase superfamily"/>
    <property type="match status" value="1"/>
</dbReference>
<keyword evidence="7 11" id="KW-0378">Hydrolase</keyword>
<dbReference type="GO" id="GO:0046872">
    <property type="term" value="F:metal ion binding"/>
    <property type="evidence" value="ECO:0007669"/>
    <property type="project" value="UniProtKB-KW"/>
</dbReference>